<evidence type="ECO:0000259" key="3">
    <source>
        <dbReference type="PROSITE" id="PS50995"/>
    </source>
</evidence>
<sequence>MEMAAEFVKSWIKLTKDWHTQMDAELAPNLTGGQLQVLELMMAHEPMKPSDLLPYLETTPAAITTLLDRMERGGLVRRERDASDRRIVWVSMTDKGRAEAERGLKVRSDIVGRSLERLSLHNRQLLIYLIGKVSGTRDSASAASSERAASGSHGEKRASEAGARIRAESAVETGAEAASG</sequence>
<accession>A0A841U1E7</accession>
<feature type="compositionally biased region" description="Basic and acidic residues" evidence="2">
    <location>
        <begin position="153"/>
        <end position="169"/>
    </location>
</feature>
<dbReference type="GO" id="GO:0003700">
    <property type="term" value="F:DNA-binding transcription factor activity"/>
    <property type="evidence" value="ECO:0007669"/>
    <property type="project" value="InterPro"/>
</dbReference>
<dbReference type="GO" id="GO:0003677">
    <property type="term" value="F:DNA binding"/>
    <property type="evidence" value="ECO:0007669"/>
    <property type="project" value="UniProtKB-KW"/>
</dbReference>
<keyword evidence="5" id="KW-1185">Reference proteome</keyword>
<dbReference type="GO" id="GO:0006950">
    <property type="term" value="P:response to stress"/>
    <property type="evidence" value="ECO:0007669"/>
    <property type="project" value="TreeGrafter"/>
</dbReference>
<feature type="domain" description="HTH marR-type" evidence="3">
    <location>
        <begin position="1"/>
        <end position="135"/>
    </location>
</feature>
<dbReference type="Gene3D" id="1.10.10.10">
    <property type="entry name" value="Winged helix-like DNA-binding domain superfamily/Winged helix DNA-binding domain"/>
    <property type="match status" value="1"/>
</dbReference>
<dbReference type="InterPro" id="IPR036390">
    <property type="entry name" value="WH_DNA-bd_sf"/>
</dbReference>
<feature type="compositionally biased region" description="Low complexity" evidence="2">
    <location>
        <begin position="140"/>
        <end position="152"/>
    </location>
</feature>
<comment type="caution">
    <text evidence="4">The sequence shown here is derived from an EMBL/GenBank/DDBJ whole genome shotgun (WGS) entry which is preliminary data.</text>
</comment>
<keyword evidence="1" id="KW-0238">DNA-binding</keyword>
<reference evidence="4 5" key="1">
    <citation type="submission" date="2020-08" db="EMBL/GenBank/DDBJ databases">
        <title>Cohnella phylogeny.</title>
        <authorList>
            <person name="Dunlap C."/>
        </authorList>
    </citation>
    <scope>NUCLEOTIDE SEQUENCE [LARGE SCALE GENOMIC DNA]</scope>
    <source>
        <strain evidence="4 5">DSM 25239</strain>
    </source>
</reference>
<dbReference type="PANTHER" id="PTHR33164:SF43">
    <property type="entry name" value="HTH-TYPE TRANSCRIPTIONAL REPRESSOR YETL"/>
    <property type="match status" value="1"/>
</dbReference>
<protein>
    <submittedName>
        <fullName evidence="4">MarR family transcriptional regulator</fullName>
    </submittedName>
</protein>
<proteinExistence type="predicted"/>
<evidence type="ECO:0000256" key="1">
    <source>
        <dbReference type="ARBA" id="ARBA00023125"/>
    </source>
</evidence>
<gene>
    <name evidence="4" type="ORF">H7B90_23450</name>
</gene>
<dbReference type="SMART" id="SM00347">
    <property type="entry name" value="HTH_MARR"/>
    <property type="match status" value="1"/>
</dbReference>
<feature type="region of interest" description="Disordered" evidence="2">
    <location>
        <begin position="140"/>
        <end position="180"/>
    </location>
</feature>
<evidence type="ECO:0000313" key="4">
    <source>
        <dbReference type="EMBL" id="MBB6694356.1"/>
    </source>
</evidence>
<dbReference type="Proteomes" id="UP000553776">
    <property type="component" value="Unassembled WGS sequence"/>
</dbReference>
<dbReference type="EMBL" id="JACJVR010000090">
    <property type="protein sequence ID" value="MBB6694356.1"/>
    <property type="molecule type" value="Genomic_DNA"/>
</dbReference>
<dbReference type="SUPFAM" id="SSF46785">
    <property type="entry name" value="Winged helix' DNA-binding domain"/>
    <property type="match status" value="1"/>
</dbReference>
<dbReference type="AlphaFoldDB" id="A0A841U1E7"/>
<organism evidence="4 5">
    <name type="scientific">Cohnella xylanilytica</name>
    <dbReference type="NCBI Taxonomy" id="557555"/>
    <lineage>
        <taxon>Bacteria</taxon>
        <taxon>Bacillati</taxon>
        <taxon>Bacillota</taxon>
        <taxon>Bacilli</taxon>
        <taxon>Bacillales</taxon>
        <taxon>Paenibacillaceae</taxon>
        <taxon>Cohnella</taxon>
    </lineage>
</organism>
<evidence type="ECO:0000313" key="5">
    <source>
        <dbReference type="Proteomes" id="UP000553776"/>
    </source>
</evidence>
<dbReference type="InterPro" id="IPR039422">
    <property type="entry name" value="MarR/SlyA-like"/>
</dbReference>
<dbReference type="Pfam" id="PF01047">
    <property type="entry name" value="MarR"/>
    <property type="match status" value="1"/>
</dbReference>
<dbReference type="InterPro" id="IPR036388">
    <property type="entry name" value="WH-like_DNA-bd_sf"/>
</dbReference>
<dbReference type="InterPro" id="IPR000835">
    <property type="entry name" value="HTH_MarR-typ"/>
</dbReference>
<evidence type="ECO:0000256" key="2">
    <source>
        <dbReference type="SAM" id="MobiDB-lite"/>
    </source>
</evidence>
<dbReference type="PRINTS" id="PR00598">
    <property type="entry name" value="HTHMARR"/>
</dbReference>
<dbReference type="PANTHER" id="PTHR33164">
    <property type="entry name" value="TRANSCRIPTIONAL REGULATOR, MARR FAMILY"/>
    <property type="match status" value="1"/>
</dbReference>
<dbReference type="PROSITE" id="PS50995">
    <property type="entry name" value="HTH_MARR_2"/>
    <property type="match status" value="1"/>
</dbReference>
<name>A0A841U1E7_9BACL</name>